<protein>
    <submittedName>
        <fullName evidence="1">Uncharacterized protein</fullName>
    </submittedName>
</protein>
<evidence type="ECO:0000313" key="2">
    <source>
        <dbReference type="Proteomes" id="UP000827872"/>
    </source>
</evidence>
<comment type="caution">
    <text evidence="1">The sequence shown here is derived from an EMBL/GenBank/DDBJ whole genome shotgun (WGS) entry which is preliminary data.</text>
</comment>
<sequence length="242" mass="27941">MNIKTQLPSFYRMVPKEELQRTGMVQLLLHFQWTWIGTVTGDYDLGDKFLQTFLPMLSKKHICVSLMVKVPVLTYIVNVMELWIIWKPLHYSLLRTTVKAFIVNADHKTISSFQVLVYMNSALEDIPEASLAKVWIMTAHWEFSSLSMFRGLDISVFHGALSFAVHSKEIMEFPKFLQFLQPDSPNGDGFLRLFWEQAFNCVFDDSIERLGNSDICTGEEKLESLPGVFFETNAPLPEKYLI</sequence>
<evidence type="ECO:0000313" key="1">
    <source>
        <dbReference type="EMBL" id="KAH8010476.1"/>
    </source>
</evidence>
<keyword evidence="2" id="KW-1185">Reference proteome</keyword>
<dbReference type="Proteomes" id="UP000827872">
    <property type="component" value="Linkage Group LG11"/>
</dbReference>
<organism evidence="1 2">
    <name type="scientific">Sphaerodactylus townsendi</name>
    <dbReference type="NCBI Taxonomy" id="933632"/>
    <lineage>
        <taxon>Eukaryota</taxon>
        <taxon>Metazoa</taxon>
        <taxon>Chordata</taxon>
        <taxon>Craniata</taxon>
        <taxon>Vertebrata</taxon>
        <taxon>Euteleostomi</taxon>
        <taxon>Lepidosauria</taxon>
        <taxon>Squamata</taxon>
        <taxon>Bifurcata</taxon>
        <taxon>Gekkota</taxon>
        <taxon>Sphaerodactylidae</taxon>
        <taxon>Sphaerodactylus</taxon>
    </lineage>
</organism>
<gene>
    <name evidence="1" type="ORF">K3G42_005261</name>
</gene>
<reference evidence="1" key="1">
    <citation type="submission" date="2021-08" db="EMBL/GenBank/DDBJ databases">
        <title>The first chromosome-level gecko genome reveals the dynamic sex chromosomes of Neotropical dwarf geckos (Sphaerodactylidae: Sphaerodactylus).</title>
        <authorList>
            <person name="Pinto B.J."/>
            <person name="Keating S.E."/>
            <person name="Gamble T."/>
        </authorList>
    </citation>
    <scope>NUCLEOTIDE SEQUENCE</scope>
    <source>
        <strain evidence="1">TG3544</strain>
    </source>
</reference>
<name>A0ACB8FTW3_9SAUR</name>
<dbReference type="EMBL" id="CM037624">
    <property type="protein sequence ID" value="KAH8010476.1"/>
    <property type="molecule type" value="Genomic_DNA"/>
</dbReference>
<proteinExistence type="predicted"/>
<accession>A0ACB8FTW3</accession>